<evidence type="ECO:0000313" key="2">
    <source>
        <dbReference type="EMBL" id="MDT0558782.1"/>
    </source>
</evidence>
<keyword evidence="1" id="KW-1133">Transmembrane helix</keyword>
<keyword evidence="3" id="KW-1185">Reference proteome</keyword>
<feature type="transmembrane region" description="Helical" evidence="1">
    <location>
        <begin position="118"/>
        <end position="137"/>
    </location>
</feature>
<name>A0ABU2YLR5_9FLAO</name>
<comment type="caution">
    <text evidence="2">The sequence shown here is derived from an EMBL/GenBank/DDBJ whole genome shotgun (WGS) entry which is preliminary data.</text>
</comment>
<feature type="transmembrane region" description="Helical" evidence="1">
    <location>
        <begin position="16"/>
        <end position="36"/>
    </location>
</feature>
<protein>
    <submittedName>
        <fullName evidence="2">Uncharacterized protein</fullName>
    </submittedName>
</protein>
<keyword evidence="1" id="KW-0472">Membrane</keyword>
<reference evidence="2 3" key="1">
    <citation type="submission" date="2023-09" db="EMBL/GenBank/DDBJ databases">
        <authorList>
            <person name="Rey-Velasco X."/>
        </authorList>
    </citation>
    <scope>NUCLEOTIDE SEQUENCE [LARGE SCALE GENOMIC DNA]</scope>
    <source>
        <strain evidence="2 3">W332</strain>
    </source>
</reference>
<evidence type="ECO:0000256" key="1">
    <source>
        <dbReference type="SAM" id="Phobius"/>
    </source>
</evidence>
<dbReference type="RefSeq" id="WP_311427547.1">
    <property type="nucleotide sequence ID" value="NZ_JAVRIA010000004.1"/>
</dbReference>
<proteinExistence type="predicted"/>
<organism evidence="2 3">
    <name type="scientific">Microcosmobacter mediterraneus</name>
    <dbReference type="NCBI Taxonomy" id="3075607"/>
    <lineage>
        <taxon>Bacteria</taxon>
        <taxon>Pseudomonadati</taxon>
        <taxon>Bacteroidota</taxon>
        <taxon>Flavobacteriia</taxon>
        <taxon>Flavobacteriales</taxon>
        <taxon>Flavobacteriaceae</taxon>
        <taxon>Microcosmobacter</taxon>
    </lineage>
</organism>
<gene>
    <name evidence="2" type="ORF">RM697_08990</name>
</gene>
<feature type="transmembrane region" description="Helical" evidence="1">
    <location>
        <begin position="67"/>
        <end position="89"/>
    </location>
</feature>
<dbReference type="EMBL" id="JAVRIA010000004">
    <property type="protein sequence ID" value="MDT0558782.1"/>
    <property type="molecule type" value="Genomic_DNA"/>
</dbReference>
<accession>A0ABU2YLR5</accession>
<sequence length="205" mass="23103">MEEKTKNTNSPSIQEILSIGYIYILILGIIHNAIYFNLIDVNYLEYASVLDVLISPVSVITSNMKSLLAFIFIIVLAILYTKVIVPLVVKWRRKNPKYQEGKKLKSINTLESMAKSNYALFTMMALFIFGYFIGFGIGHGGKIKDSIANDTIEHNIKVEYINGETKDVKLIGKNSLNIFYIQKGDKTVSISPIEGNVMKIQKLAE</sequence>
<keyword evidence="1" id="KW-0812">Transmembrane</keyword>
<evidence type="ECO:0000313" key="3">
    <source>
        <dbReference type="Proteomes" id="UP001259492"/>
    </source>
</evidence>
<dbReference type="Proteomes" id="UP001259492">
    <property type="component" value="Unassembled WGS sequence"/>
</dbReference>